<dbReference type="EMBL" id="MN740228">
    <property type="protein sequence ID" value="QHT94666.1"/>
    <property type="molecule type" value="Genomic_DNA"/>
</dbReference>
<reference evidence="1" key="1">
    <citation type="journal article" date="2020" name="Nature">
        <title>Giant virus diversity and host interactions through global metagenomics.</title>
        <authorList>
            <person name="Schulz F."/>
            <person name="Roux S."/>
            <person name="Paez-Espino D."/>
            <person name="Jungbluth S."/>
            <person name="Walsh D.A."/>
            <person name="Denef V.J."/>
            <person name="McMahon K.D."/>
            <person name="Konstantinidis K.T."/>
            <person name="Eloe-Fadrosh E.A."/>
            <person name="Kyrpides N.C."/>
            <person name="Woyke T."/>
        </authorList>
    </citation>
    <scope>NUCLEOTIDE SEQUENCE</scope>
    <source>
        <strain evidence="1">GVMAG-M-3300024261-26</strain>
    </source>
</reference>
<dbReference type="AlphaFoldDB" id="A0A6C0IQE9"/>
<sequence length="322" mass="37842">MTKKCQKNAKTFHCTVCHFTCSRYSNYKIHMTTDKHNRMTNDDINHAKNIDTIHGFSCDCGKIYKYRQGLFAHKKRCTLTRVNKETTDEPEESTELITKLLVQNQELLLSNQHFKEMMVEQSKHIQEQQYENQKLQCKLIEAVKESSATINNTTNNNNQSFNLNFFLNTTCKDAMNMSDFIENIEVDFKDIENIGKNGYISGMTDMILSRIKELDVTKRPLHCTDLKRETMYIKDNDEWSKDTSDNTNLHRMIDYVAKQNYAAIPLWREQHPECQEWEHPQYDFCVSMMRNILGDVGSEQIRLDNKVIKNLSKHICIDKHMG</sequence>
<accession>A0A6C0IQE9</accession>
<protein>
    <recommendedName>
        <fullName evidence="2">C2H2-type domain-containing protein</fullName>
    </recommendedName>
</protein>
<evidence type="ECO:0000313" key="1">
    <source>
        <dbReference type="EMBL" id="QHT94666.1"/>
    </source>
</evidence>
<proteinExistence type="predicted"/>
<name>A0A6C0IQE9_9ZZZZ</name>
<evidence type="ECO:0008006" key="2">
    <source>
        <dbReference type="Google" id="ProtNLM"/>
    </source>
</evidence>
<organism evidence="1">
    <name type="scientific">viral metagenome</name>
    <dbReference type="NCBI Taxonomy" id="1070528"/>
    <lineage>
        <taxon>unclassified sequences</taxon>
        <taxon>metagenomes</taxon>
        <taxon>organismal metagenomes</taxon>
    </lineage>
</organism>